<name>A0A0C9XRB3_9AGAM</name>
<sequence>MALTDQCCDPAGVRRTRYTGDNLEVDPVGYTSACGGWGKSCLRDNEVTHLLGIQSGCWYKI</sequence>
<organism evidence="1 2">
    <name type="scientific">Pisolithus microcarpus 441</name>
    <dbReference type="NCBI Taxonomy" id="765257"/>
    <lineage>
        <taxon>Eukaryota</taxon>
        <taxon>Fungi</taxon>
        <taxon>Dikarya</taxon>
        <taxon>Basidiomycota</taxon>
        <taxon>Agaricomycotina</taxon>
        <taxon>Agaricomycetes</taxon>
        <taxon>Agaricomycetidae</taxon>
        <taxon>Boletales</taxon>
        <taxon>Sclerodermatineae</taxon>
        <taxon>Pisolithaceae</taxon>
        <taxon>Pisolithus</taxon>
    </lineage>
</organism>
<dbReference type="EMBL" id="KN833921">
    <property type="protein sequence ID" value="KIK14835.1"/>
    <property type="molecule type" value="Genomic_DNA"/>
</dbReference>
<accession>A0A0C9XRB3</accession>
<dbReference type="AlphaFoldDB" id="A0A0C9XRB3"/>
<reference evidence="1 2" key="1">
    <citation type="submission" date="2014-04" db="EMBL/GenBank/DDBJ databases">
        <authorList>
            <consortium name="DOE Joint Genome Institute"/>
            <person name="Kuo A."/>
            <person name="Kohler A."/>
            <person name="Costa M.D."/>
            <person name="Nagy L.G."/>
            <person name="Floudas D."/>
            <person name="Copeland A."/>
            <person name="Barry K.W."/>
            <person name="Cichocki N."/>
            <person name="Veneault-Fourrey C."/>
            <person name="LaButti K."/>
            <person name="Lindquist E.A."/>
            <person name="Lipzen A."/>
            <person name="Lundell T."/>
            <person name="Morin E."/>
            <person name="Murat C."/>
            <person name="Sun H."/>
            <person name="Tunlid A."/>
            <person name="Henrissat B."/>
            <person name="Grigoriev I.V."/>
            <person name="Hibbett D.S."/>
            <person name="Martin F."/>
            <person name="Nordberg H.P."/>
            <person name="Cantor M.N."/>
            <person name="Hua S.X."/>
        </authorList>
    </citation>
    <scope>NUCLEOTIDE SEQUENCE [LARGE SCALE GENOMIC DNA]</scope>
    <source>
        <strain evidence="1 2">441</strain>
    </source>
</reference>
<dbReference type="HOGENOM" id="CLU_2923542_0_0_1"/>
<evidence type="ECO:0000313" key="1">
    <source>
        <dbReference type="EMBL" id="KIK14835.1"/>
    </source>
</evidence>
<evidence type="ECO:0000313" key="2">
    <source>
        <dbReference type="Proteomes" id="UP000054018"/>
    </source>
</evidence>
<reference evidence="2" key="2">
    <citation type="submission" date="2015-01" db="EMBL/GenBank/DDBJ databases">
        <title>Evolutionary Origins and Diversification of the Mycorrhizal Mutualists.</title>
        <authorList>
            <consortium name="DOE Joint Genome Institute"/>
            <consortium name="Mycorrhizal Genomics Consortium"/>
            <person name="Kohler A."/>
            <person name="Kuo A."/>
            <person name="Nagy L.G."/>
            <person name="Floudas D."/>
            <person name="Copeland A."/>
            <person name="Barry K.W."/>
            <person name="Cichocki N."/>
            <person name="Veneault-Fourrey C."/>
            <person name="LaButti K."/>
            <person name="Lindquist E.A."/>
            <person name="Lipzen A."/>
            <person name="Lundell T."/>
            <person name="Morin E."/>
            <person name="Murat C."/>
            <person name="Riley R."/>
            <person name="Ohm R."/>
            <person name="Sun H."/>
            <person name="Tunlid A."/>
            <person name="Henrissat B."/>
            <person name="Grigoriev I.V."/>
            <person name="Hibbett D.S."/>
            <person name="Martin F."/>
        </authorList>
    </citation>
    <scope>NUCLEOTIDE SEQUENCE [LARGE SCALE GENOMIC DNA]</scope>
    <source>
        <strain evidence="2">441</strain>
    </source>
</reference>
<protein>
    <submittedName>
        <fullName evidence="1">Uncharacterized protein</fullName>
    </submittedName>
</protein>
<dbReference type="Proteomes" id="UP000054018">
    <property type="component" value="Unassembled WGS sequence"/>
</dbReference>
<proteinExistence type="predicted"/>
<gene>
    <name evidence="1" type="ORF">PISMIDRAFT_687675</name>
</gene>
<keyword evidence="2" id="KW-1185">Reference proteome</keyword>